<evidence type="ECO:0000256" key="6">
    <source>
        <dbReference type="SAM" id="MobiDB-lite"/>
    </source>
</evidence>
<dbReference type="RefSeq" id="WP_053235898.1">
    <property type="nucleotide sequence ID" value="NZ_CP011125.1"/>
</dbReference>
<keyword evidence="2 5" id="KW-0547">Nucleotide-binding</keyword>
<evidence type="ECO:0000313" key="8">
    <source>
        <dbReference type="EMBL" id="AKF08793.1"/>
    </source>
</evidence>
<feature type="region of interest" description="Disordered" evidence="6">
    <location>
        <begin position="429"/>
        <end position="458"/>
    </location>
</feature>
<organism evidence="8 9">
    <name type="scientific">Sandaracinus amylolyticus</name>
    <dbReference type="NCBI Taxonomy" id="927083"/>
    <lineage>
        <taxon>Bacteria</taxon>
        <taxon>Pseudomonadati</taxon>
        <taxon>Myxococcota</taxon>
        <taxon>Polyangia</taxon>
        <taxon>Polyangiales</taxon>
        <taxon>Sandaracinaceae</taxon>
        <taxon>Sandaracinus</taxon>
    </lineage>
</organism>
<evidence type="ECO:0000256" key="1">
    <source>
        <dbReference type="ARBA" id="ARBA00022679"/>
    </source>
</evidence>
<keyword evidence="4 5" id="KW-0067">ATP-binding</keyword>
<evidence type="ECO:0000256" key="5">
    <source>
        <dbReference type="PROSITE-ProRule" id="PRU10141"/>
    </source>
</evidence>
<dbReference type="PANTHER" id="PTHR43289">
    <property type="entry name" value="MITOGEN-ACTIVATED PROTEIN KINASE KINASE KINASE 20-RELATED"/>
    <property type="match status" value="1"/>
</dbReference>
<dbReference type="AlphaFoldDB" id="A0A0F6W6J7"/>
<dbReference type="Gene3D" id="1.10.510.10">
    <property type="entry name" value="Transferase(Phosphotransferase) domain 1"/>
    <property type="match status" value="1"/>
</dbReference>
<evidence type="ECO:0000313" key="9">
    <source>
        <dbReference type="Proteomes" id="UP000034883"/>
    </source>
</evidence>
<dbReference type="STRING" id="927083.DB32_005942"/>
<dbReference type="EMBL" id="CP011125">
    <property type="protein sequence ID" value="AKF08793.1"/>
    <property type="molecule type" value="Genomic_DNA"/>
</dbReference>
<dbReference type="Pfam" id="PF00069">
    <property type="entry name" value="Pkinase"/>
    <property type="match status" value="1"/>
</dbReference>
<feature type="region of interest" description="Disordered" evidence="6">
    <location>
        <begin position="539"/>
        <end position="621"/>
    </location>
</feature>
<name>A0A0F6W6J7_9BACT</name>
<dbReference type="Proteomes" id="UP000034883">
    <property type="component" value="Chromosome"/>
</dbReference>
<dbReference type="GO" id="GO:0004674">
    <property type="term" value="F:protein serine/threonine kinase activity"/>
    <property type="evidence" value="ECO:0007669"/>
    <property type="project" value="UniProtKB-KW"/>
</dbReference>
<evidence type="ECO:0000259" key="7">
    <source>
        <dbReference type="PROSITE" id="PS50011"/>
    </source>
</evidence>
<accession>A0A0F6W6J7</accession>
<feature type="compositionally biased region" description="Low complexity" evidence="6">
    <location>
        <begin position="545"/>
        <end position="562"/>
    </location>
</feature>
<feature type="region of interest" description="Disordered" evidence="6">
    <location>
        <begin position="342"/>
        <end position="401"/>
    </location>
</feature>
<feature type="domain" description="Protein kinase" evidence="7">
    <location>
        <begin position="24"/>
        <end position="300"/>
    </location>
</feature>
<keyword evidence="1" id="KW-0808">Transferase</keyword>
<dbReference type="GO" id="GO:0005524">
    <property type="term" value="F:ATP binding"/>
    <property type="evidence" value="ECO:0007669"/>
    <property type="project" value="UniProtKB-UniRule"/>
</dbReference>
<dbReference type="SUPFAM" id="SSF56112">
    <property type="entry name" value="Protein kinase-like (PK-like)"/>
    <property type="match status" value="1"/>
</dbReference>
<evidence type="ECO:0000256" key="3">
    <source>
        <dbReference type="ARBA" id="ARBA00022777"/>
    </source>
</evidence>
<evidence type="ECO:0000256" key="4">
    <source>
        <dbReference type="ARBA" id="ARBA00022840"/>
    </source>
</evidence>
<keyword evidence="3 8" id="KW-0418">Kinase</keyword>
<proteinExistence type="predicted"/>
<dbReference type="InterPro" id="IPR008271">
    <property type="entry name" value="Ser/Thr_kinase_AS"/>
</dbReference>
<feature type="compositionally biased region" description="Basic residues" evidence="6">
    <location>
        <begin position="612"/>
        <end position="621"/>
    </location>
</feature>
<dbReference type="CDD" id="cd14014">
    <property type="entry name" value="STKc_PknB_like"/>
    <property type="match status" value="1"/>
</dbReference>
<reference evidence="8 9" key="1">
    <citation type="submission" date="2015-03" db="EMBL/GenBank/DDBJ databases">
        <title>Genome assembly of Sandaracinus amylolyticus DSM 53668.</title>
        <authorList>
            <person name="Sharma G."/>
            <person name="Subramanian S."/>
        </authorList>
    </citation>
    <scope>NUCLEOTIDE SEQUENCE [LARGE SCALE GENOMIC DNA]</scope>
    <source>
        <strain evidence="8 9">DSM 53668</strain>
    </source>
</reference>
<dbReference type="PROSITE" id="PS00108">
    <property type="entry name" value="PROTEIN_KINASE_ST"/>
    <property type="match status" value="1"/>
</dbReference>
<dbReference type="PROSITE" id="PS00107">
    <property type="entry name" value="PROTEIN_KINASE_ATP"/>
    <property type="match status" value="1"/>
</dbReference>
<dbReference type="OrthoDB" id="9801841at2"/>
<feature type="compositionally biased region" description="Pro residues" evidence="6">
    <location>
        <begin position="431"/>
        <end position="455"/>
    </location>
</feature>
<dbReference type="Gene3D" id="3.30.200.20">
    <property type="entry name" value="Phosphorylase Kinase, domain 1"/>
    <property type="match status" value="1"/>
</dbReference>
<keyword evidence="8" id="KW-0723">Serine/threonine-protein kinase</keyword>
<dbReference type="InterPro" id="IPR000719">
    <property type="entry name" value="Prot_kinase_dom"/>
</dbReference>
<dbReference type="InterPro" id="IPR017441">
    <property type="entry name" value="Protein_kinase_ATP_BS"/>
</dbReference>
<evidence type="ECO:0000256" key="2">
    <source>
        <dbReference type="ARBA" id="ARBA00022741"/>
    </source>
</evidence>
<dbReference type="PANTHER" id="PTHR43289:SF6">
    <property type="entry name" value="SERINE_THREONINE-PROTEIN KINASE NEKL-3"/>
    <property type="match status" value="1"/>
</dbReference>
<feature type="binding site" evidence="5">
    <location>
        <position position="53"/>
    </location>
    <ligand>
        <name>ATP</name>
        <dbReference type="ChEBI" id="CHEBI:30616"/>
    </ligand>
</feature>
<dbReference type="KEGG" id="samy:DB32_005942"/>
<dbReference type="InterPro" id="IPR011009">
    <property type="entry name" value="Kinase-like_dom_sf"/>
</dbReference>
<protein>
    <submittedName>
        <fullName evidence="8">Serine/threonine protein kinase</fullName>
    </submittedName>
</protein>
<feature type="compositionally biased region" description="Low complexity" evidence="6">
    <location>
        <begin position="591"/>
        <end position="606"/>
    </location>
</feature>
<dbReference type="PROSITE" id="PS50011">
    <property type="entry name" value="PROTEIN_KINASE_DOM"/>
    <property type="match status" value="1"/>
</dbReference>
<gene>
    <name evidence="8" type="ORF">DB32_005942</name>
</gene>
<dbReference type="SMART" id="SM00220">
    <property type="entry name" value="S_TKc"/>
    <property type="match status" value="1"/>
</dbReference>
<sequence>MSHETLVTEGGADPRIGMMLQDRYRILRKLGEGGMGSVYEGEHVLIKRRVAIKCLHSHYANSPDIVARFHREALAATSIGHPNIIECTDMGRFPDGAFFMVLEFLDGRDWAADLATTGPQPLGRVVHVMAQVCDALGAAHAKGIIHRDLKPENIFLIKRGGDPDFVKVLDFGISKIQDQTGDPETQAKSKGLTRTGMAMGTPYFMAPEQAQGKRDIDHRADIYALGVILFQVLTGQYPFDDDSYPMLVVKICTQDAPHISRWRPDLPDAVQALVMSMLAKAPEARPQTCADVKAALEPFRSQMSAPVIAADAPSTASLAPGTFGQAPAAIPATTPAQQAVALPDSGASTGPFAAQPAITPVPRVRTPQDSPASARPSVTPFATSDADELPRASTPVPPTSRAPMIVGAVISVLGLMGIAGAIVIASSGPDAPEPTPPVAATQPPAPQPEPPPTPEPTHVEAPIEAARAQATVTVQISTEPEDAEVYLDDRRIPNPFDGDLPQTTEPRNLRVQREGYVTQVQDLVLEFPQRVRVRLTRGRGVQDHSTAGRAASARRASTTSATQEEPAVVPTVTREPEPQRAAEPTPPPAVETPRTTEPETTTPAAEGEGGRRTLKNPFGRR</sequence>
<keyword evidence="9" id="KW-1185">Reference proteome</keyword>